<gene>
    <name evidence="2" type="ORF">HNR40_002841</name>
</gene>
<protein>
    <submittedName>
        <fullName evidence="2">Uncharacterized protein</fullName>
    </submittedName>
</protein>
<keyword evidence="3" id="KW-1185">Reference proteome</keyword>
<dbReference type="EMBL" id="JACHIN010000003">
    <property type="protein sequence ID" value="MBB5077368.1"/>
    <property type="molecule type" value="Genomic_DNA"/>
</dbReference>
<evidence type="ECO:0000313" key="2">
    <source>
        <dbReference type="EMBL" id="MBB5077368.1"/>
    </source>
</evidence>
<name>A0A7W8A0N9_9ACTN</name>
<proteinExistence type="predicted"/>
<evidence type="ECO:0000256" key="1">
    <source>
        <dbReference type="SAM" id="MobiDB-lite"/>
    </source>
</evidence>
<feature type="region of interest" description="Disordered" evidence="1">
    <location>
        <begin position="84"/>
        <end position="106"/>
    </location>
</feature>
<comment type="caution">
    <text evidence="2">The sequence shown here is derived from an EMBL/GenBank/DDBJ whole genome shotgun (WGS) entry which is preliminary data.</text>
</comment>
<reference evidence="2 3" key="1">
    <citation type="submission" date="2020-08" db="EMBL/GenBank/DDBJ databases">
        <title>Genomic Encyclopedia of Type Strains, Phase IV (KMG-IV): sequencing the most valuable type-strain genomes for metagenomic binning, comparative biology and taxonomic classification.</title>
        <authorList>
            <person name="Goeker M."/>
        </authorList>
    </citation>
    <scope>NUCLEOTIDE SEQUENCE [LARGE SCALE GENOMIC DNA]</scope>
    <source>
        <strain evidence="2 3">DSM 45385</strain>
    </source>
</reference>
<dbReference type="AlphaFoldDB" id="A0A7W8A0N9"/>
<organism evidence="2 3">
    <name type="scientific">Nonomuraea endophytica</name>
    <dbReference type="NCBI Taxonomy" id="714136"/>
    <lineage>
        <taxon>Bacteria</taxon>
        <taxon>Bacillati</taxon>
        <taxon>Actinomycetota</taxon>
        <taxon>Actinomycetes</taxon>
        <taxon>Streptosporangiales</taxon>
        <taxon>Streptosporangiaceae</taxon>
        <taxon>Nonomuraea</taxon>
    </lineage>
</organism>
<evidence type="ECO:0000313" key="3">
    <source>
        <dbReference type="Proteomes" id="UP000568380"/>
    </source>
</evidence>
<dbReference type="Proteomes" id="UP000568380">
    <property type="component" value="Unassembled WGS sequence"/>
</dbReference>
<accession>A0A7W8A0N9</accession>
<dbReference type="RefSeq" id="WP_184961122.1">
    <property type="nucleotide sequence ID" value="NZ_JACHIN010000003.1"/>
</dbReference>
<sequence>MPQGHDRWSDERLLGELARALRAGERVPPEALAAGKAVFAWRAPDAELAAGDLDTRIYHAAGLTIEVEIAPDALHVRLTPAQPAEVEARGPIPPSHPATPGEKGRFTIRPLPRFPFYLLCRTAGGRKIVTGWILG</sequence>